<feature type="domain" description="Response regulatory" evidence="9">
    <location>
        <begin position="404"/>
        <end position="520"/>
    </location>
</feature>
<keyword evidence="5" id="KW-0808">Transferase</keyword>
<evidence type="ECO:0000313" key="13">
    <source>
        <dbReference type="Proteomes" id="UP000068603"/>
    </source>
</evidence>
<evidence type="ECO:0000259" key="9">
    <source>
        <dbReference type="PROSITE" id="PS50110"/>
    </source>
</evidence>
<keyword evidence="4 7" id="KW-0597">Phosphoprotein</keyword>
<evidence type="ECO:0000259" key="8">
    <source>
        <dbReference type="PROSITE" id="PS50109"/>
    </source>
</evidence>
<feature type="modified residue" description="4-aspartylphosphate" evidence="7">
    <location>
        <position position="453"/>
    </location>
</feature>
<comment type="subcellular location">
    <subcellularLocation>
        <location evidence="2">Cell inner membrane</location>
        <topology evidence="2">Multi-pass membrane protein</topology>
    </subcellularLocation>
</comment>
<evidence type="ECO:0000256" key="6">
    <source>
        <dbReference type="ARBA" id="ARBA00022777"/>
    </source>
</evidence>
<dbReference type="SMART" id="SM00388">
    <property type="entry name" value="HisKA"/>
    <property type="match status" value="1"/>
</dbReference>
<dbReference type="Pfam" id="PF00512">
    <property type="entry name" value="HisKA"/>
    <property type="match status" value="1"/>
</dbReference>
<dbReference type="InterPro" id="IPR005467">
    <property type="entry name" value="His_kinase_dom"/>
</dbReference>
<dbReference type="PROSITE" id="PS50113">
    <property type="entry name" value="PAC"/>
    <property type="match status" value="1"/>
</dbReference>
<evidence type="ECO:0000259" key="11">
    <source>
        <dbReference type="PROSITE" id="PS50113"/>
    </source>
</evidence>
<dbReference type="Gene3D" id="3.40.50.2300">
    <property type="match status" value="1"/>
</dbReference>
<organism evidence="12">
    <name type="scientific">Burkholderia stagnalis</name>
    <dbReference type="NCBI Taxonomy" id="1503054"/>
    <lineage>
        <taxon>Bacteria</taxon>
        <taxon>Pseudomonadati</taxon>
        <taxon>Pseudomonadota</taxon>
        <taxon>Betaproteobacteria</taxon>
        <taxon>Burkholderiales</taxon>
        <taxon>Burkholderiaceae</taxon>
        <taxon>Burkholderia</taxon>
        <taxon>Burkholderia cepacia complex</taxon>
    </lineage>
</organism>
<evidence type="ECO:0000256" key="2">
    <source>
        <dbReference type="ARBA" id="ARBA00004429"/>
    </source>
</evidence>
<dbReference type="FunFam" id="3.30.565.10:FF:000006">
    <property type="entry name" value="Sensor histidine kinase WalK"/>
    <property type="match status" value="1"/>
</dbReference>
<dbReference type="CDD" id="cd00130">
    <property type="entry name" value="PAS"/>
    <property type="match status" value="1"/>
</dbReference>
<dbReference type="PANTHER" id="PTHR43547">
    <property type="entry name" value="TWO-COMPONENT HISTIDINE KINASE"/>
    <property type="match status" value="1"/>
</dbReference>
<evidence type="ECO:0000256" key="1">
    <source>
        <dbReference type="ARBA" id="ARBA00000085"/>
    </source>
</evidence>
<feature type="domain" description="PAS" evidence="10">
    <location>
        <begin position="28"/>
        <end position="83"/>
    </location>
</feature>
<dbReference type="CDD" id="cd00082">
    <property type="entry name" value="HisKA"/>
    <property type="match status" value="1"/>
</dbReference>
<evidence type="ECO:0000313" key="12">
    <source>
        <dbReference type="EMBL" id="KWA55038.1"/>
    </source>
</evidence>
<dbReference type="PROSITE" id="PS50112">
    <property type="entry name" value="PAS"/>
    <property type="match status" value="1"/>
</dbReference>
<dbReference type="InterPro" id="IPR003661">
    <property type="entry name" value="HisK_dim/P_dom"/>
</dbReference>
<feature type="domain" description="PAC" evidence="11">
    <location>
        <begin position="103"/>
        <end position="155"/>
    </location>
</feature>
<dbReference type="InterPro" id="IPR001789">
    <property type="entry name" value="Sig_transdc_resp-reg_receiver"/>
</dbReference>
<name>A0A107ZQA0_9BURK</name>
<proteinExistence type="predicted"/>
<dbReference type="CDD" id="cd00075">
    <property type="entry name" value="HATPase"/>
    <property type="match status" value="1"/>
</dbReference>
<dbReference type="Gene3D" id="3.30.450.20">
    <property type="entry name" value="PAS domain"/>
    <property type="match status" value="1"/>
</dbReference>
<dbReference type="InterPro" id="IPR011006">
    <property type="entry name" value="CheY-like_superfamily"/>
</dbReference>
<dbReference type="InterPro" id="IPR036890">
    <property type="entry name" value="HATPase_C_sf"/>
</dbReference>
<dbReference type="SUPFAM" id="SSF55874">
    <property type="entry name" value="ATPase domain of HSP90 chaperone/DNA topoisomerase II/histidine kinase"/>
    <property type="match status" value="1"/>
</dbReference>
<dbReference type="Proteomes" id="UP000068603">
    <property type="component" value="Unassembled WGS sequence"/>
</dbReference>
<reference evidence="12 13" key="1">
    <citation type="submission" date="2015-11" db="EMBL/GenBank/DDBJ databases">
        <title>Expanding the genomic diversity of Burkholderia species for the development of highly accurate diagnostics.</title>
        <authorList>
            <person name="Sahl J."/>
            <person name="Keim P."/>
            <person name="Wagner D."/>
        </authorList>
    </citation>
    <scope>NUCLEOTIDE SEQUENCE [LARGE SCALE GENOMIC DNA]</scope>
    <source>
        <strain evidence="12 13">MSMB1960WGS</strain>
    </source>
</reference>
<dbReference type="PANTHER" id="PTHR43547:SF2">
    <property type="entry name" value="HYBRID SIGNAL TRANSDUCTION HISTIDINE KINASE C"/>
    <property type="match status" value="1"/>
</dbReference>
<evidence type="ECO:0000256" key="3">
    <source>
        <dbReference type="ARBA" id="ARBA00012438"/>
    </source>
</evidence>
<sequence length="527" mass="57562">MNIPGSDSPPERDPLQTPDVRTLTHQYAEFSFRTVVESITDYAVFMLDREGRVVTWNAGAQRIKGYRADEIIGRHFSCFYPPDAIAAGRPARALAEAAAHGRFEDEGWRVRKDGSLFCASVTISAVYDDAKNLRGFIKITRDMTERRRLEELEASTRRLSVFIAMLAHELRNQLAPLRNSIGVLQSLPAVDAAFEACRNAADRQLAQLTRLVDDLLDIGRITAGKIELDSRPVAVRDIVCRAAEGIEPLLAARAQSIHIDLPTEPVVLQGDEIRLIQVLHNLLDNASKFSPTGGRIDVDARLDGRAVVIRVSDQGVGITPRALESIFDLFVQEGQASPHTVGGFGLGLAICRSFVELHGGTITAHSDGLGRGATFVVRLPIRRASPESIASPRVGAAGPASPLRIIVVDDNRDAADTLEILLRVKGHAPHAAYDARHALALAQEHVPHLMLLDLSMPDVDGFALLRALRSIDALRRTRFVAVSGLAQLSDRLRTARAGFDDHLVKPVEMATLDALLQRVARDLLPEA</sequence>
<dbReference type="Gene3D" id="3.30.565.10">
    <property type="entry name" value="Histidine kinase-like ATPase, C-terminal domain"/>
    <property type="match status" value="1"/>
</dbReference>
<accession>A0A107ZQA0</accession>
<dbReference type="GO" id="GO:0000155">
    <property type="term" value="F:phosphorelay sensor kinase activity"/>
    <property type="evidence" value="ECO:0007669"/>
    <property type="project" value="InterPro"/>
</dbReference>
<dbReference type="EC" id="2.7.13.3" evidence="3"/>
<dbReference type="InterPro" id="IPR000700">
    <property type="entry name" value="PAS-assoc_C"/>
</dbReference>
<dbReference type="Pfam" id="PF00072">
    <property type="entry name" value="Response_reg"/>
    <property type="match status" value="1"/>
</dbReference>
<dbReference type="InterPro" id="IPR003594">
    <property type="entry name" value="HATPase_dom"/>
</dbReference>
<dbReference type="AlphaFoldDB" id="A0A107ZQA0"/>
<dbReference type="InterPro" id="IPR004358">
    <property type="entry name" value="Sig_transdc_His_kin-like_C"/>
</dbReference>
<dbReference type="GO" id="GO:0005886">
    <property type="term" value="C:plasma membrane"/>
    <property type="evidence" value="ECO:0007669"/>
    <property type="project" value="UniProtKB-SubCell"/>
</dbReference>
<protein>
    <recommendedName>
        <fullName evidence="3">histidine kinase</fullName>
        <ecNumber evidence="3">2.7.13.3</ecNumber>
    </recommendedName>
</protein>
<dbReference type="EMBL" id="LPHB01000072">
    <property type="protein sequence ID" value="KWA55038.1"/>
    <property type="molecule type" value="Genomic_DNA"/>
</dbReference>
<dbReference type="SMART" id="SM00387">
    <property type="entry name" value="HATPase_c"/>
    <property type="match status" value="1"/>
</dbReference>
<dbReference type="InterPro" id="IPR036097">
    <property type="entry name" value="HisK_dim/P_sf"/>
</dbReference>
<comment type="catalytic activity">
    <reaction evidence="1">
        <text>ATP + protein L-histidine = ADP + protein N-phospho-L-histidine.</text>
        <dbReference type="EC" id="2.7.13.3"/>
    </reaction>
</comment>
<dbReference type="Pfam" id="PF13426">
    <property type="entry name" value="PAS_9"/>
    <property type="match status" value="1"/>
</dbReference>
<dbReference type="SUPFAM" id="SSF47384">
    <property type="entry name" value="Homodimeric domain of signal transducing histidine kinase"/>
    <property type="match status" value="1"/>
</dbReference>
<dbReference type="STRING" id="1503054.WT74_19535"/>
<dbReference type="RefSeq" id="WP_059959311.1">
    <property type="nucleotide sequence ID" value="NZ_LOZP01000013.1"/>
</dbReference>
<evidence type="ECO:0000256" key="4">
    <source>
        <dbReference type="ARBA" id="ARBA00022553"/>
    </source>
</evidence>
<comment type="caution">
    <text evidence="12">The sequence shown here is derived from an EMBL/GenBank/DDBJ whole genome shotgun (WGS) entry which is preliminary data.</text>
</comment>
<evidence type="ECO:0000259" key="10">
    <source>
        <dbReference type="PROSITE" id="PS50112"/>
    </source>
</evidence>
<dbReference type="Pfam" id="PF02518">
    <property type="entry name" value="HATPase_c"/>
    <property type="match status" value="1"/>
</dbReference>
<dbReference type="PROSITE" id="PS50110">
    <property type="entry name" value="RESPONSE_REGULATORY"/>
    <property type="match status" value="1"/>
</dbReference>
<dbReference type="PROSITE" id="PS50109">
    <property type="entry name" value="HIS_KIN"/>
    <property type="match status" value="1"/>
</dbReference>
<evidence type="ECO:0000256" key="5">
    <source>
        <dbReference type="ARBA" id="ARBA00022679"/>
    </source>
</evidence>
<dbReference type="PRINTS" id="PR00344">
    <property type="entry name" value="BCTRLSENSOR"/>
</dbReference>
<feature type="domain" description="Histidine kinase" evidence="8">
    <location>
        <begin position="165"/>
        <end position="383"/>
    </location>
</feature>
<keyword evidence="6 12" id="KW-0418">Kinase</keyword>
<gene>
    <name evidence="12" type="ORF">WT44_27740</name>
</gene>
<dbReference type="InterPro" id="IPR000014">
    <property type="entry name" value="PAS"/>
</dbReference>
<dbReference type="InterPro" id="IPR035965">
    <property type="entry name" value="PAS-like_dom_sf"/>
</dbReference>
<dbReference type="SUPFAM" id="SSF55785">
    <property type="entry name" value="PYP-like sensor domain (PAS domain)"/>
    <property type="match status" value="1"/>
</dbReference>
<evidence type="ECO:0000256" key="7">
    <source>
        <dbReference type="PROSITE-ProRule" id="PRU00169"/>
    </source>
</evidence>
<dbReference type="SMART" id="SM00448">
    <property type="entry name" value="REC"/>
    <property type="match status" value="1"/>
</dbReference>
<dbReference type="SUPFAM" id="SSF52172">
    <property type="entry name" value="CheY-like"/>
    <property type="match status" value="1"/>
</dbReference>
<dbReference type="NCBIfam" id="TIGR00229">
    <property type="entry name" value="sensory_box"/>
    <property type="match status" value="1"/>
</dbReference>
<dbReference type="Gene3D" id="1.10.287.130">
    <property type="match status" value="1"/>
</dbReference>